<reference evidence="2 3" key="1">
    <citation type="journal article" date="2015" name="Nature">
        <title>rRNA introns, odd ribosomes, and small enigmatic genomes across a large radiation of phyla.</title>
        <authorList>
            <person name="Brown C.T."/>
            <person name="Hug L.A."/>
            <person name="Thomas B.C."/>
            <person name="Sharon I."/>
            <person name="Castelle C.J."/>
            <person name="Singh A."/>
            <person name="Wilkins M.J."/>
            <person name="Williams K.H."/>
            <person name="Banfield J.F."/>
        </authorList>
    </citation>
    <scope>NUCLEOTIDE SEQUENCE [LARGE SCALE GENOMIC DNA]</scope>
</reference>
<evidence type="ECO:0000256" key="1">
    <source>
        <dbReference type="SAM" id="Phobius"/>
    </source>
</evidence>
<dbReference type="Proteomes" id="UP000034736">
    <property type="component" value="Unassembled WGS sequence"/>
</dbReference>
<organism evidence="2 3">
    <name type="scientific">Candidatus Giovannonibacteria bacterium GW2011_GWA2_44_13b</name>
    <dbReference type="NCBI Taxonomy" id="1618647"/>
    <lineage>
        <taxon>Bacteria</taxon>
        <taxon>Candidatus Giovannoniibacteriota</taxon>
    </lineage>
</organism>
<keyword evidence="1" id="KW-0812">Transmembrane</keyword>
<sequence>MNKKGFASIIIILAILIFGGVGYAVYTEKIRIPGVEKREVNQENANQPTLTPTPDETVRWKTYRNEKYGFEFKYPENWKAPTVKNWKNLEEFSREGKSCSQNQSLAELLKLCLMYKDAAEEEVNGNIFYAIQTVWNEMGASNKVVYLYFANKGQVYSIVFQGLNNVLDLTSEKTKILSTFKFIDIKSEKPSITIIYPNGGESFETEKTHTIKWNSTGLPSSAKIWLFYKPINQRLDFPALETGSIKITTTSNTGSFEWKTPKTLGGYMGSISGELRCPSENDQISTRPYYLEILVENSDGSFTIFDRSNTSFNLTGSCAFEGY</sequence>
<comment type="caution">
    <text evidence="2">The sequence shown here is derived from an EMBL/GenBank/DDBJ whole genome shotgun (WGS) entry which is preliminary data.</text>
</comment>
<dbReference type="STRING" id="1618647.UW30_C0006G0006"/>
<keyword evidence="1" id="KW-0472">Membrane</keyword>
<keyword evidence="1" id="KW-1133">Transmembrane helix</keyword>
<feature type="transmembrane region" description="Helical" evidence="1">
    <location>
        <begin position="6"/>
        <end position="26"/>
    </location>
</feature>
<name>A0A0G1K1B0_9BACT</name>
<accession>A0A0G1K1B0</accession>
<proteinExistence type="predicted"/>
<evidence type="ECO:0000313" key="2">
    <source>
        <dbReference type="EMBL" id="KKT41579.1"/>
    </source>
</evidence>
<gene>
    <name evidence="2" type="ORF">UW30_C0006G0006</name>
</gene>
<evidence type="ECO:0000313" key="3">
    <source>
        <dbReference type="Proteomes" id="UP000034736"/>
    </source>
</evidence>
<dbReference type="EMBL" id="LCHU01000006">
    <property type="protein sequence ID" value="KKT41579.1"/>
    <property type="molecule type" value="Genomic_DNA"/>
</dbReference>
<protein>
    <submittedName>
        <fullName evidence="2">Uncharacterized protein</fullName>
    </submittedName>
</protein>
<dbReference type="AlphaFoldDB" id="A0A0G1K1B0"/>